<comment type="caution">
    <text evidence="1">The sequence shown here is derived from an EMBL/GenBank/DDBJ whole genome shotgun (WGS) entry which is preliminary data.</text>
</comment>
<organism evidence="1 2">
    <name type="scientific">Pelagibaculum spongiae</name>
    <dbReference type="NCBI Taxonomy" id="2080658"/>
    <lineage>
        <taxon>Bacteria</taxon>
        <taxon>Pseudomonadati</taxon>
        <taxon>Pseudomonadota</taxon>
        <taxon>Gammaproteobacteria</taxon>
        <taxon>Oceanospirillales</taxon>
        <taxon>Pelagibaculum</taxon>
    </lineage>
</organism>
<proteinExistence type="predicted"/>
<evidence type="ECO:0000313" key="1">
    <source>
        <dbReference type="EMBL" id="PVZ65469.1"/>
    </source>
</evidence>
<protein>
    <submittedName>
        <fullName evidence="1">Uncharacterized protein</fullName>
    </submittedName>
</protein>
<dbReference type="AlphaFoldDB" id="A0A2V1GWR4"/>
<sequence>MPIINKKDSADGYNVSRVCLHDSIGRVITVLKTPIEYDMKFHGRVDDIIALMKRTADVIICNCKDEHGNPASSRMPDVVVTTTEGEDEKLFSAQKESLIPGIYVNISEYKKEKNTLSYLAKGTVDYLPVSATPIINAVVGAGRIVALASVKGYGFYKYFHKTKKINLVISDEPTGDISIKIKRQAITFTELADVMEGLQEAKLSRSSDGAATLARRHTRPLFDIVIFVANSGLTHAFQ</sequence>
<dbReference type="Proteomes" id="UP000244906">
    <property type="component" value="Unassembled WGS sequence"/>
</dbReference>
<accession>A0A2V1GWR4</accession>
<dbReference type="EMBL" id="QDDL01000010">
    <property type="protein sequence ID" value="PVZ65469.1"/>
    <property type="molecule type" value="Genomic_DNA"/>
</dbReference>
<evidence type="ECO:0000313" key="2">
    <source>
        <dbReference type="Proteomes" id="UP000244906"/>
    </source>
</evidence>
<reference evidence="1 2" key="1">
    <citation type="submission" date="2018-04" db="EMBL/GenBank/DDBJ databases">
        <title>Thalassorhabdus spongiae gen. nov., sp. nov., isolated from a marine sponge in South-West Iceland.</title>
        <authorList>
            <person name="Knobloch S."/>
            <person name="Daussin A."/>
            <person name="Johannsson R."/>
            <person name="Marteinsson V.T."/>
        </authorList>
    </citation>
    <scope>NUCLEOTIDE SEQUENCE [LARGE SCALE GENOMIC DNA]</scope>
    <source>
        <strain evidence="1 2">Hp12</strain>
    </source>
</reference>
<keyword evidence="2" id="KW-1185">Reference proteome</keyword>
<name>A0A2V1GWR4_9GAMM</name>
<gene>
    <name evidence="1" type="ORF">DC094_18490</name>
</gene>